<protein>
    <recommendedName>
        <fullName evidence="3">F-box domain-containing protein</fullName>
    </recommendedName>
</protein>
<accession>A0AAN7TGS6</accession>
<evidence type="ECO:0008006" key="3">
    <source>
        <dbReference type="Google" id="ProtNLM"/>
    </source>
</evidence>
<gene>
    <name evidence="1" type="ORF">LTR62_008501</name>
</gene>
<evidence type="ECO:0000313" key="2">
    <source>
        <dbReference type="Proteomes" id="UP001310890"/>
    </source>
</evidence>
<dbReference type="Proteomes" id="UP001310890">
    <property type="component" value="Unassembled WGS sequence"/>
</dbReference>
<sequence>MAGEHHGILVLQQANLAASVVARTSTAITHHGRPHDTKPTLAMLPAELQAAIGHFVEESDILSLRLTCKVLCRSTFDIFGETFFSKRRYTLTEYALQDLVDIFSAPDLVKHVRELNEHYGHEASEGEETLLGLLPLLSRSPLVKLNVTGFYIGTKPLHAFIKSLATSLRVLELKEGILTLYTDDWEILFRYLHDESRLDELRLEDLRDGTGKVLWVDRVHGPAIAKGNTAVREVLEKSLYFSEYVRDEDDYEYADAANYRPDCSYDDYDKDDHDTYNDLTRWT</sequence>
<proteinExistence type="predicted"/>
<name>A0AAN7TGS6_9PEZI</name>
<organism evidence="1 2">
    <name type="scientific">Meristemomyces frigidus</name>
    <dbReference type="NCBI Taxonomy" id="1508187"/>
    <lineage>
        <taxon>Eukaryota</taxon>
        <taxon>Fungi</taxon>
        <taxon>Dikarya</taxon>
        <taxon>Ascomycota</taxon>
        <taxon>Pezizomycotina</taxon>
        <taxon>Dothideomycetes</taxon>
        <taxon>Dothideomycetidae</taxon>
        <taxon>Mycosphaerellales</taxon>
        <taxon>Teratosphaeriaceae</taxon>
        <taxon>Meristemomyces</taxon>
    </lineage>
</organism>
<dbReference type="AlphaFoldDB" id="A0AAN7TGS6"/>
<dbReference type="EMBL" id="JAVRRL010000009">
    <property type="protein sequence ID" value="KAK5116175.1"/>
    <property type="molecule type" value="Genomic_DNA"/>
</dbReference>
<reference evidence="1" key="1">
    <citation type="submission" date="2023-08" db="EMBL/GenBank/DDBJ databases">
        <title>Black Yeasts Isolated from many extreme environments.</title>
        <authorList>
            <person name="Coleine C."/>
            <person name="Stajich J.E."/>
            <person name="Selbmann L."/>
        </authorList>
    </citation>
    <scope>NUCLEOTIDE SEQUENCE</scope>
    <source>
        <strain evidence="1">CCFEE 5401</strain>
    </source>
</reference>
<comment type="caution">
    <text evidence="1">The sequence shown here is derived from an EMBL/GenBank/DDBJ whole genome shotgun (WGS) entry which is preliminary data.</text>
</comment>
<evidence type="ECO:0000313" key="1">
    <source>
        <dbReference type="EMBL" id="KAK5116175.1"/>
    </source>
</evidence>